<evidence type="ECO:0000313" key="2">
    <source>
        <dbReference type="Proteomes" id="UP001500235"/>
    </source>
</evidence>
<name>A0ABP7SL95_9SPHN</name>
<keyword evidence="2" id="KW-1185">Reference proteome</keyword>
<protein>
    <submittedName>
        <fullName evidence="1">Uncharacterized protein</fullName>
    </submittedName>
</protein>
<gene>
    <name evidence="1" type="ORF">GCM10022280_09530</name>
</gene>
<evidence type="ECO:0000313" key="1">
    <source>
        <dbReference type="EMBL" id="GAA4013371.1"/>
    </source>
</evidence>
<dbReference type="EMBL" id="BAABBQ010000001">
    <property type="protein sequence ID" value="GAA4013371.1"/>
    <property type="molecule type" value="Genomic_DNA"/>
</dbReference>
<proteinExistence type="predicted"/>
<organism evidence="1 2">
    <name type="scientific">Sphingomonas swuensis</name>
    <dbReference type="NCBI Taxonomy" id="977800"/>
    <lineage>
        <taxon>Bacteria</taxon>
        <taxon>Pseudomonadati</taxon>
        <taxon>Pseudomonadota</taxon>
        <taxon>Alphaproteobacteria</taxon>
        <taxon>Sphingomonadales</taxon>
        <taxon>Sphingomonadaceae</taxon>
        <taxon>Sphingomonas</taxon>
    </lineage>
</organism>
<comment type="caution">
    <text evidence="1">The sequence shown here is derived from an EMBL/GenBank/DDBJ whole genome shotgun (WGS) entry which is preliminary data.</text>
</comment>
<reference evidence="2" key="1">
    <citation type="journal article" date="2019" name="Int. J. Syst. Evol. Microbiol.">
        <title>The Global Catalogue of Microorganisms (GCM) 10K type strain sequencing project: providing services to taxonomists for standard genome sequencing and annotation.</title>
        <authorList>
            <consortium name="The Broad Institute Genomics Platform"/>
            <consortium name="The Broad Institute Genome Sequencing Center for Infectious Disease"/>
            <person name="Wu L."/>
            <person name="Ma J."/>
        </authorList>
    </citation>
    <scope>NUCLEOTIDE SEQUENCE [LARGE SCALE GENOMIC DNA]</scope>
    <source>
        <strain evidence="2">JCM 17563</strain>
    </source>
</reference>
<sequence>MTYQLAAGILPQAWRELTNEVHEQLLEALIDKAEALCGYKPAQDEVIRFLRNLKAQSFSASGTSSPAPVSSRSARSATDEAAATVSNTALAKTSGEKTITFTYRGDVRTAPNASVALVEILRSMLVGHEENLPELARAVRGTKINHIGQSPEEINPAQPHLARAVEIAPGWSVGLNISNQTKLGIIRSACELLCIRMPEDLDVRLPNAN</sequence>
<dbReference type="Proteomes" id="UP001500235">
    <property type="component" value="Unassembled WGS sequence"/>
</dbReference>
<accession>A0ABP7SL95</accession>